<sequence length="230" mass="26301">MKKILFSFIAATLIAGCSSSVDTSNFTQMSQFSGGQRTGDATSYYWYTESASQALSASDHVTSETYGWYETSYRWDEGSVREVVRKGEQLKDGDLVPYTAHVRFNKDGEAIYQQYRVNKKILPLNEGQLERYVLEAKAITKMTKDQNKQGLELIQGYWDGSTFERCNGPDYNKVEFNHTLPNFVMSRLSTLDNYIGFLGKIRNNTVYIDELLILADDDHDCIERPQLITE</sequence>
<dbReference type="PIRSF" id="PIRSF028160">
    <property type="entry name" value="UCP028160"/>
    <property type="match status" value="1"/>
</dbReference>
<dbReference type="Proteomes" id="UP000236449">
    <property type="component" value="Unassembled WGS sequence"/>
</dbReference>
<accession>A0A2J8I199</accession>
<reference evidence="2 3" key="1">
    <citation type="submission" date="2018-01" db="EMBL/GenBank/DDBJ databases">
        <title>Draft genome sequences of six Vibrio diazotrophicus strains isolated from deep-sea sediments of the Baltic Sea.</title>
        <authorList>
            <person name="Castillo D."/>
            <person name="Vandieken V."/>
            <person name="Chiang O."/>
            <person name="Middelboe M."/>
        </authorList>
    </citation>
    <scope>NUCLEOTIDE SEQUENCE [LARGE SCALE GENOMIC DNA]</scope>
    <source>
        <strain evidence="2 3">60.27F</strain>
    </source>
</reference>
<dbReference type="EMBL" id="POSK01000008">
    <property type="protein sequence ID" value="PNI04307.1"/>
    <property type="molecule type" value="Genomic_DNA"/>
</dbReference>
<dbReference type="Pfam" id="PF07356">
    <property type="entry name" value="DUF1481"/>
    <property type="match status" value="1"/>
</dbReference>
<comment type="caution">
    <text evidence="2">The sequence shown here is derived from an EMBL/GenBank/DDBJ whole genome shotgun (WGS) entry which is preliminary data.</text>
</comment>
<feature type="signal peptide" evidence="1">
    <location>
        <begin position="1"/>
        <end position="23"/>
    </location>
</feature>
<dbReference type="InterPro" id="IPR016872">
    <property type="entry name" value="UCP028160"/>
</dbReference>
<evidence type="ECO:0000313" key="3">
    <source>
        <dbReference type="Proteomes" id="UP000236449"/>
    </source>
</evidence>
<dbReference type="InterPro" id="IPR010858">
    <property type="entry name" value="DUF1481"/>
</dbReference>
<keyword evidence="1" id="KW-0732">Signal</keyword>
<organism evidence="2 3">
    <name type="scientific">Vibrio diazotrophicus</name>
    <dbReference type="NCBI Taxonomy" id="685"/>
    <lineage>
        <taxon>Bacteria</taxon>
        <taxon>Pseudomonadati</taxon>
        <taxon>Pseudomonadota</taxon>
        <taxon>Gammaproteobacteria</taxon>
        <taxon>Vibrionales</taxon>
        <taxon>Vibrionaceae</taxon>
        <taxon>Vibrio</taxon>
    </lineage>
</organism>
<feature type="chain" id="PRO_5014324794" evidence="1">
    <location>
        <begin position="24"/>
        <end position="230"/>
    </location>
</feature>
<evidence type="ECO:0000256" key="1">
    <source>
        <dbReference type="SAM" id="SignalP"/>
    </source>
</evidence>
<name>A0A2J8I199_VIBDI</name>
<evidence type="ECO:0000313" key="2">
    <source>
        <dbReference type="EMBL" id="PNI04307.1"/>
    </source>
</evidence>
<protein>
    <submittedName>
        <fullName evidence="2">DUF1481 domain-containing protein</fullName>
    </submittedName>
</protein>
<proteinExistence type="predicted"/>
<dbReference type="RefSeq" id="WP_102966393.1">
    <property type="nucleotide sequence ID" value="NZ_POSK01000008.1"/>
</dbReference>
<dbReference type="OrthoDB" id="5915262at2"/>
<gene>
    <name evidence="2" type="ORF">C1N32_12810</name>
</gene>
<dbReference type="AlphaFoldDB" id="A0A2J8I199"/>
<dbReference type="PROSITE" id="PS51257">
    <property type="entry name" value="PROKAR_LIPOPROTEIN"/>
    <property type="match status" value="1"/>
</dbReference>